<evidence type="ECO:0000313" key="2">
    <source>
        <dbReference type="EMBL" id="OJF96822.1"/>
    </source>
</evidence>
<dbReference type="PANTHER" id="PTHR43664">
    <property type="entry name" value="MONOAMINE OXIDASE-RELATED"/>
    <property type="match status" value="1"/>
</dbReference>
<evidence type="ECO:0000259" key="1">
    <source>
        <dbReference type="Pfam" id="PF01575"/>
    </source>
</evidence>
<proteinExistence type="predicted"/>
<dbReference type="RefSeq" id="WP_071833159.1">
    <property type="nucleotide sequence ID" value="NZ_LSRP01000085.1"/>
</dbReference>
<dbReference type="InterPro" id="IPR002539">
    <property type="entry name" value="MaoC-like_dom"/>
</dbReference>
<dbReference type="Gene3D" id="3.10.129.10">
    <property type="entry name" value="Hotdog Thioesterase"/>
    <property type="match status" value="1"/>
</dbReference>
<dbReference type="Proteomes" id="UP000182661">
    <property type="component" value="Unassembled WGS sequence"/>
</dbReference>
<dbReference type="CDD" id="cd03454">
    <property type="entry name" value="YdeM"/>
    <property type="match status" value="1"/>
</dbReference>
<accession>A0A657LWI2</accession>
<dbReference type="InterPro" id="IPR052342">
    <property type="entry name" value="MCH/BMMD"/>
</dbReference>
<evidence type="ECO:0000313" key="3">
    <source>
        <dbReference type="Proteomes" id="UP000182661"/>
    </source>
</evidence>
<dbReference type="PANTHER" id="PTHR43664:SF1">
    <property type="entry name" value="BETA-METHYLMALYL-COA DEHYDRATASE"/>
    <property type="match status" value="1"/>
</dbReference>
<dbReference type="SUPFAM" id="SSF54637">
    <property type="entry name" value="Thioesterase/thiol ester dehydrase-isomerase"/>
    <property type="match status" value="1"/>
</dbReference>
<sequence length="155" mass="16369">MQADRLHIEDFTPGRAFALGPTPVSADEIVAFASEFDPQPMHLSQADGAASILGGLAASGWHTSALMMRMLCDSYIGNSASEGSPGIDSMEWKKPVLAGDTLSGQSRVTAARVSKSRPEIGIVTFRATVTNQRGDVVAICEYANLIRCRPSGEAA</sequence>
<protein>
    <submittedName>
        <fullName evidence="2">Enoyl-CoA hydratase</fullName>
    </submittedName>
</protein>
<dbReference type="InterPro" id="IPR029069">
    <property type="entry name" value="HotDog_dom_sf"/>
</dbReference>
<dbReference type="OrthoDB" id="9797938at2"/>
<dbReference type="Pfam" id="PF01575">
    <property type="entry name" value="MaoC_dehydratas"/>
    <property type="match status" value="1"/>
</dbReference>
<comment type="caution">
    <text evidence="2">The sequence shown here is derived from an EMBL/GenBank/DDBJ whole genome shotgun (WGS) entry which is preliminary data.</text>
</comment>
<feature type="domain" description="MaoC-like" evidence="1">
    <location>
        <begin position="13"/>
        <end position="117"/>
    </location>
</feature>
<name>A0A657LWI2_9HYPH</name>
<reference evidence="2 3" key="1">
    <citation type="submission" date="2016-02" db="EMBL/GenBank/DDBJ databases">
        <title>Genome sequencing of a beta-galactosidase producing bacteria Rhizobium sp. 59.</title>
        <authorList>
            <person name="Wang D."/>
            <person name="Kot W."/>
            <person name="Qin Y."/>
            <person name="Hansen L."/>
            <person name="Naqvi K."/>
            <person name="Rensing C."/>
        </authorList>
    </citation>
    <scope>NUCLEOTIDE SEQUENCE [LARGE SCALE GENOMIC DNA]</scope>
    <source>
        <strain evidence="2 3">59</strain>
    </source>
</reference>
<gene>
    <name evidence="2" type="ORF">AX760_02855</name>
</gene>
<dbReference type="AlphaFoldDB" id="A0A657LWI2"/>
<dbReference type="EMBL" id="LSRP01000085">
    <property type="protein sequence ID" value="OJF96822.1"/>
    <property type="molecule type" value="Genomic_DNA"/>
</dbReference>
<organism evidence="2 3">
    <name type="scientific">Pararhizobium antarcticum</name>
    <dbReference type="NCBI Taxonomy" id="1798805"/>
    <lineage>
        <taxon>Bacteria</taxon>
        <taxon>Pseudomonadati</taxon>
        <taxon>Pseudomonadota</taxon>
        <taxon>Alphaproteobacteria</taxon>
        <taxon>Hyphomicrobiales</taxon>
        <taxon>Rhizobiaceae</taxon>
        <taxon>Rhizobium/Agrobacterium group</taxon>
        <taxon>Pararhizobium</taxon>
    </lineage>
</organism>
<keyword evidence="3" id="KW-1185">Reference proteome</keyword>